<feature type="transmembrane region" description="Helical" evidence="7">
    <location>
        <begin position="549"/>
        <end position="571"/>
    </location>
</feature>
<keyword evidence="2" id="KW-0813">Transport</keyword>
<feature type="transmembrane region" description="Helical" evidence="7">
    <location>
        <begin position="138"/>
        <end position="157"/>
    </location>
</feature>
<organism evidence="8 9">
    <name type="scientific">Candidatus Pantoea floridensis</name>
    <dbReference type="NCBI Taxonomy" id="1938870"/>
    <lineage>
        <taxon>Bacteria</taxon>
        <taxon>Pseudomonadati</taxon>
        <taxon>Pseudomonadota</taxon>
        <taxon>Gammaproteobacteria</taxon>
        <taxon>Enterobacterales</taxon>
        <taxon>Erwiniaceae</taxon>
        <taxon>Pantoea</taxon>
    </lineage>
</organism>
<feature type="transmembrane region" description="Helical" evidence="7">
    <location>
        <begin position="420"/>
        <end position="441"/>
    </location>
</feature>
<evidence type="ECO:0000313" key="8">
    <source>
        <dbReference type="EMBL" id="SOD59861.1"/>
    </source>
</evidence>
<evidence type="ECO:0000256" key="2">
    <source>
        <dbReference type="ARBA" id="ARBA00022448"/>
    </source>
</evidence>
<feature type="transmembrane region" description="Helical" evidence="7">
    <location>
        <begin position="114"/>
        <end position="132"/>
    </location>
</feature>
<keyword evidence="6 7" id="KW-0472">Membrane</keyword>
<evidence type="ECO:0000256" key="6">
    <source>
        <dbReference type="ARBA" id="ARBA00023136"/>
    </source>
</evidence>
<evidence type="ECO:0000313" key="9">
    <source>
        <dbReference type="Proteomes" id="UP000219271"/>
    </source>
</evidence>
<keyword evidence="3" id="KW-1003">Cell membrane</keyword>
<feature type="transmembrane region" description="Helical" evidence="7">
    <location>
        <begin position="525"/>
        <end position="543"/>
    </location>
</feature>
<sequence>MRSSNQIALAVLTRYPRKACGLRTSFFIAKHFVVFIEVRLFYILAGYAALVLPGLCVMQWFSKNAVFFAVKTSLAAFLALYLALELNLDKPAWAVTTVLLASQLYSASTISKSVFRLLGTLLGGVFIFFIFPPTVQHPLLFCFCVSLWVSVCLYLSLHDRTPKSYIFMLAGYSAAIMGFPEVTTPLSITSTVISRIEEITLGIVCSSLVHALLFPVSMRSLLEQSVSLWYLNARKLCSDLLSGIPSDTSPERDDILIRMATNPQQVEVLITHCVYEGDAARRLIRLVSVQYQHLSYLIPTLTAIELRLQRLSALQITFPENVALTFQLFLQWLHDGEAVGETSGIQQTLSGCQQELNVTWQNGEMPTETWLLLTGLLERLTDFVRIAGAYQSVSGLVSDLSGDTTLARGKRTHRFFDKGLIRLSALTAFCATFGSCLLWMASGWRDGASAPVMAAILCSLLASVDTPLTSMKLFVRGVIVAIVISVIYVALLLPQATSFEALIICLAPGLMMLALMIARPSTNMIGLSVAIQIPGFIGLGHHLKPDLVLLINNAIASMAGVMFAVIVTAIMRNKRPSWTARRAVRQGLRELLRFIKETERNGSSLLGRQRFISLMLDKVNVVLPRLRLDPHPDMRSAGMLLKEVWLGVNSFDYYARHKALLQQYQLDSGQMFHELALFLKRRLKSLQTPPHADLQEELDLLLLILEQLAKSDERVLTPLFHLFSVRLYLFPQQAWPVATPRQVEIIARRRFIHTK</sequence>
<keyword evidence="5 7" id="KW-1133">Transmembrane helix</keyword>
<proteinExistence type="predicted"/>
<evidence type="ECO:0000256" key="4">
    <source>
        <dbReference type="ARBA" id="ARBA00022692"/>
    </source>
</evidence>
<evidence type="ECO:0000256" key="3">
    <source>
        <dbReference type="ARBA" id="ARBA00022475"/>
    </source>
</evidence>
<feature type="transmembrane region" description="Helical" evidence="7">
    <location>
        <begin position="473"/>
        <end position="493"/>
    </location>
</feature>
<feature type="transmembrane region" description="Helical" evidence="7">
    <location>
        <begin position="447"/>
        <end position="464"/>
    </location>
</feature>
<name>A0A286DML8_9GAMM</name>
<keyword evidence="9" id="KW-1185">Reference proteome</keyword>
<dbReference type="AlphaFoldDB" id="A0A286DML8"/>
<dbReference type="InterPro" id="IPR006726">
    <property type="entry name" value="PHBA_efflux_AaeB/fusaric-R"/>
</dbReference>
<dbReference type="GO" id="GO:0005886">
    <property type="term" value="C:plasma membrane"/>
    <property type="evidence" value="ECO:0007669"/>
    <property type="project" value="UniProtKB-SubCell"/>
</dbReference>
<dbReference type="PANTHER" id="PTHR30509:SF9">
    <property type="entry name" value="MULTIDRUG RESISTANCE PROTEIN MDTO"/>
    <property type="match status" value="1"/>
</dbReference>
<gene>
    <name evidence="8" type="ORF">SAMN06273570_4471</name>
</gene>
<dbReference type="EMBL" id="OCMY01000002">
    <property type="protein sequence ID" value="SOD59861.1"/>
    <property type="molecule type" value="Genomic_DNA"/>
</dbReference>
<reference evidence="9" key="1">
    <citation type="submission" date="2017-09" db="EMBL/GenBank/DDBJ databases">
        <authorList>
            <person name="Varghese N."/>
            <person name="Submissions S."/>
        </authorList>
    </citation>
    <scope>NUCLEOTIDE SEQUENCE [LARGE SCALE GENOMIC DNA]</scope>
    <source>
        <strain evidence="9">JKS000234</strain>
    </source>
</reference>
<dbReference type="Proteomes" id="UP000219271">
    <property type="component" value="Unassembled WGS sequence"/>
</dbReference>
<protein>
    <submittedName>
        <fullName evidence="8">Uncharacterized membrane protein YccC</fullName>
    </submittedName>
</protein>
<keyword evidence="4 7" id="KW-0812">Transmembrane</keyword>
<evidence type="ECO:0000256" key="5">
    <source>
        <dbReference type="ARBA" id="ARBA00022989"/>
    </source>
</evidence>
<evidence type="ECO:0000256" key="7">
    <source>
        <dbReference type="SAM" id="Phobius"/>
    </source>
</evidence>
<dbReference type="Pfam" id="PF04632">
    <property type="entry name" value="FUSC"/>
    <property type="match status" value="1"/>
</dbReference>
<feature type="transmembrane region" description="Helical" evidence="7">
    <location>
        <begin position="65"/>
        <end position="84"/>
    </location>
</feature>
<comment type="subcellular location">
    <subcellularLocation>
        <location evidence="1">Cell membrane</location>
        <topology evidence="1">Multi-pass membrane protein</topology>
    </subcellularLocation>
</comment>
<dbReference type="PANTHER" id="PTHR30509">
    <property type="entry name" value="P-HYDROXYBENZOIC ACID EFFLUX PUMP SUBUNIT-RELATED"/>
    <property type="match status" value="1"/>
</dbReference>
<dbReference type="GO" id="GO:0022857">
    <property type="term" value="F:transmembrane transporter activity"/>
    <property type="evidence" value="ECO:0007669"/>
    <property type="project" value="InterPro"/>
</dbReference>
<accession>A0A286DML8</accession>
<evidence type="ECO:0000256" key="1">
    <source>
        <dbReference type="ARBA" id="ARBA00004651"/>
    </source>
</evidence>
<feature type="transmembrane region" description="Helical" evidence="7">
    <location>
        <begin position="499"/>
        <end position="518"/>
    </location>
</feature>
<feature type="transmembrane region" description="Helical" evidence="7">
    <location>
        <begin position="40"/>
        <end position="58"/>
    </location>
</feature>